<evidence type="ECO:0000256" key="1">
    <source>
        <dbReference type="SAM" id="Phobius"/>
    </source>
</evidence>
<dbReference type="Proteomes" id="UP000249061">
    <property type="component" value="Unassembled WGS sequence"/>
</dbReference>
<keyword evidence="1" id="KW-1133">Transmembrane helix</keyword>
<keyword evidence="1" id="KW-0812">Transmembrane</keyword>
<gene>
    <name evidence="2" type="ORF">DI536_11830</name>
</gene>
<keyword evidence="1" id="KW-0472">Membrane</keyword>
<accession>A0A2W5TEP6</accession>
<evidence type="ECO:0000313" key="3">
    <source>
        <dbReference type="Proteomes" id="UP000249061"/>
    </source>
</evidence>
<sequence length="757" mass="85023">MHAALAATLEALLDPTQVSWNRQRPELGQEPADSEFFLGVGSRDASLPPHPRMLSWKLPQWRSRNLRSTTEAAMQDTSAYDGLTFPLQFRLHEATLDCLTAAVLIVHRVKHQSWPTGAEALRDYVSEWEQGRTEAAGHYARALASVFYASMQVFRTDDGSPSKEQLKLLVHTLDAQLDQGGLAALPEALIAHRISRRLKADADLYRTELSRGWKVQLDLPVDNQPAAYRRVDALFLSSPQDVTVLKLLARPDAESSSYGRGFELLAVHAPNETNAWGRHTISIAPESPGTLDDLALQLDRHEGPNAPDGTPRVKGKPRFTYQPPELEGLADPWYSDGYAWTKRRSTIVAPPFVGSRLTREQIWEAVWQRFHVGRNVHVTASRTVYCRPFRSARRLPGRELRAAGWQPMADLGAHSFLPSITNSFMGGDVRHYQRADGAHTVHLALYPAGLTLVWIEAIDQAAITLVELARRQAHTIASATLDALPTVQSLKAWMRPVENAQWLVYGAYRINRARSTMLDASRAVQGLMHALAAGQAPTLENLPSEAEDAARRVQTLRDVEHWFTPTGGARLELRLDDDTTAPKLDQDFALFLLATGQRYMAFELTRRMGEVERGSRTQRWQSTTPLKDLRADVMLFTNSLWYARVSDAPELNARYDAWRELHGMGATVDALREQTTELDEFRKERFENMVGLLVFIFLPITIASGFFSGAQFNEMELRLGLPWTTGGWILFVIYTAVFSVLVFGAVFALRLFSPRKR</sequence>
<reference evidence="2 3" key="1">
    <citation type="submission" date="2017-08" db="EMBL/GenBank/DDBJ databases">
        <title>Infants hospitalized years apart are colonized by the same room-sourced microbial strains.</title>
        <authorList>
            <person name="Brooks B."/>
            <person name="Olm M.R."/>
            <person name="Firek B.A."/>
            <person name="Baker R."/>
            <person name="Thomas B.C."/>
            <person name="Morowitz M.J."/>
            <person name="Banfield J.F."/>
        </authorList>
    </citation>
    <scope>NUCLEOTIDE SEQUENCE [LARGE SCALE GENOMIC DNA]</scope>
    <source>
        <strain evidence="2">S2_003_000_R2_14</strain>
    </source>
</reference>
<name>A0A2W5TEP6_9BACT</name>
<dbReference type="AlphaFoldDB" id="A0A2W5TEP6"/>
<feature type="transmembrane region" description="Helical" evidence="1">
    <location>
        <begin position="728"/>
        <end position="752"/>
    </location>
</feature>
<protein>
    <submittedName>
        <fullName evidence="2">Uncharacterized protein</fullName>
    </submittedName>
</protein>
<proteinExistence type="predicted"/>
<organism evidence="2 3">
    <name type="scientific">Archangium gephyra</name>
    <dbReference type="NCBI Taxonomy" id="48"/>
    <lineage>
        <taxon>Bacteria</taxon>
        <taxon>Pseudomonadati</taxon>
        <taxon>Myxococcota</taxon>
        <taxon>Myxococcia</taxon>
        <taxon>Myxococcales</taxon>
        <taxon>Cystobacterineae</taxon>
        <taxon>Archangiaceae</taxon>
        <taxon>Archangium</taxon>
    </lineage>
</organism>
<dbReference type="EMBL" id="QFQP01000008">
    <property type="protein sequence ID" value="PZR14000.1"/>
    <property type="molecule type" value="Genomic_DNA"/>
</dbReference>
<comment type="caution">
    <text evidence="2">The sequence shown here is derived from an EMBL/GenBank/DDBJ whole genome shotgun (WGS) entry which is preliminary data.</text>
</comment>
<evidence type="ECO:0000313" key="2">
    <source>
        <dbReference type="EMBL" id="PZR14000.1"/>
    </source>
</evidence>
<feature type="transmembrane region" description="Helical" evidence="1">
    <location>
        <begin position="690"/>
        <end position="708"/>
    </location>
</feature>